<comment type="caution">
    <text evidence="1">The sequence shown here is derived from an EMBL/GenBank/DDBJ whole genome shotgun (WGS) entry which is preliminary data.</text>
</comment>
<reference evidence="1 2" key="1">
    <citation type="submission" date="2024-05" db="EMBL/GenBank/DDBJ databases">
        <title>Genome sequencing and assembly of Indian major carp, Cirrhinus mrigala (Hamilton, 1822).</title>
        <authorList>
            <person name="Mohindra V."/>
            <person name="Chowdhury L.M."/>
            <person name="Lal K."/>
            <person name="Jena J.K."/>
        </authorList>
    </citation>
    <scope>NUCLEOTIDE SEQUENCE [LARGE SCALE GENOMIC DNA]</scope>
    <source>
        <strain evidence="1">CM1030</strain>
        <tissue evidence="1">Blood</tissue>
    </source>
</reference>
<keyword evidence="2" id="KW-1185">Reference proteome</keyword>
<protein>
    <submittedName>
        <fullName evidence="1">Uncharacterized protein</fullName>
    </submittedName>
</protein>
<dbReference type="EMBL" id="JAMKFB020000115">
    <property type="protein sequence ID" value="KAL0153406.1"/>
    <property type="molecule type" value="Genomic_DNA"/>
</dbReference>
<accession>A0ABD0MXW0</accession>
<sequence length="96" mass="10457">VNKSFYSVVGRAATAKFVALAGGGVNAQCRCSPVTYVVVVYCVSVGLSLHDYLDFVGLYRSTTARLHRGQVNRHLRTPGRASRHLDSAAHLLVELR</sequence>
<dbReference type="Proteomes" id="UP001529510">
    <property type="component" value="Unassembled WGS sequence"/>
</dbReference>
<dbReference type="AlphaFoldDB" id="A0ABD0MXW0"/>
<gene>
    <name evidence="1" type="ORF">M9458_051325</name>
</gene>
<organism evidence="1 2">
    <name type="scientific">Cirrhinus mrigala</name>
    <name type="common">Mrigala</name>
    <dbReference type="NCBI Taxonomy" id="683832"/>
    <lineage>
        <taxon>Eukaryota</taxon>
        <taxon>Metazoa</taxon>
        <taxon>Chordata</taxon>
        <taxon>Craniata</taxon>
        <taxon>Vertebrata</taxon>
        <taxon>Euteleostomi</taxon>
        <taxon>Actinopterygii</taxon>
        <taxon>Neopterygii</taxon>
        <taxon>Teleostei</taxon>
        <taxon>Ostariophysi</taxon>
        <taxon>Cypriniformes</taxon>
        <taxon>Cyprinidae</taxon>
        <taxon>Labeoninae</taxon>
        <taxon>Labeonini</taxon>
        <taxon>Cirrhinus</taxon>
    </lineage>
</organism>
<feature type="non-terminal residue" evidence="1">
    <location>
        <position position="1"/>
    </location>
</feature>
<name>A0ABD0MXW0_CIRMR</name>
<feature type="non-terminal residue" evidence="1">
    <location>
        <position position="96"/>
    </location>
</feature>
<evidence type="ECO:0000313" key="2">
    <source>
        <dbReference type="Proteomes" id="UP001529510"/>
    </source>
</evidence>
<evidence type="ECO:0000313" key="1">
    <source>
        <dbReference type="EMBL" id="KAL0153406.1"/>
    </source>
</evidence>
<proteinExistence type="predicted"/>